<feature type="domain" description="UspA" evidence="2">
    <location>
        <begin position="4"/>
        <end position="136"/>
    </location>
</feature>
<dbReference type="Proteomes" id="UP000829069">
    <property type="component" value="Chromosome"/>
</dbReference>
<dbReference type="SUPFAM" id="SSF52402">
    <property type="entry name" value="Adenine nucleotide alpha hydrolases-like"/>
    <property type="match status" value="2"/>
</dbReference>
<accession>A0ABY3W7C9</accession>
<dbReference type="PANTHER" id="PTHR31964">
    <property type="entry name" value="ADENINE NUCLEOTIDE ALPHA HYDROLASES-LIKE SUPERFAMILY PROTEIN"/>
    <property type="match status" value="1"/>
</dbReference>
<keyword evidence="4" id="KW-1185">Reference proteome</keyword>
<evidence type="ECO:0000313" key="4">
    <source>
        <dbReference type="Proteomes" id="UP000829069"/>
    </source>
</evidence>
<dbReference type="PRINTS" id="PR01438">
    <property type="entry name" value="UNVRSLSTRESS"/>
</dbReference>
<name>A0ABY3W7C9_9MICC</name>
<comment type="similarity">
    <text evidence="1">Belongs to the universal stress protein A family.</text>
</comment>
<gene>
    <name evidence="3" type="ORF">MNQ99_14505</name>
</gene>
<proteinExistence type="inferred from homology"/>
<dbReference type="PANTHER" id="PTHR31964:SF113">
    <property type="entry name" value="USPA DOMAIN-CONTAINING PROTEIN"/>
    <property type="match status" value="1"/>
</dbReference>
<dbReference type="InterPro" id="IPR006016">
    <property type="entry name" value="UspA"/>
</dbReference>
<dbReference type="Gene3D" id="3.40.50.620">
    <property type="entry name" value="HUPs"/>
    <property type="match status" value="2"/>
</dbReference>
<dbReference type="Pfam" id="PF00582">
    <property type="entry name" value="Usp"/>
    <property type="match status" value="2"/>
</dbReference>
<feature type="domain" description="UspA" evidence="2">
    <location>
        <begin position="190"/>
        <end position="325"/>
    </location>
</feature>
<evidence type="ECO:0000259" key="2">
    <source>
        <dbReference type="Pfam" id="PF00582"/>
    </source>
</evidence>
<evidence type="ECO:0000313" key="3">
    <source>
        <dbReference type="EMBL" id="UNK45140.1"/>
    </source>
</evidence>
<organism evidence="3 4">
    <name type="scientific">Arthrobacter sulfonylureivorans</name>
    <dbReference type="NCBI Taxonomy" id="2486855"/>
    <lineage>
        <taxon>Bacteria</taxon>
        <taxon>Bacillati</taxon>
        <taxon>Actinomycetota</taxon>
        <taxon>Actinomycetes</taxon>
        <taxon>Micrococcales</taxon>
        <taxon>Micrococcaceae</taxon>
        <taxon>Arthrobacter</taxon>
    </lineage>
</organism>
<sequence>MEEVVLVGFDGSETSGRALDWALSEARSRGWSVRLVTVISSAGVDDPQVDHQYLASARRGGEGVLQTALDRAGALGLRAEGHVVSGDPSEVLVDETASAGLAVVGKRGRGGFAGRLLGSVSSGLAAHGECPTVVVPERWTPGTTAAEVSDDAAAALPGGPVPWLVPSPQGGTDQGLHPPDPCEKFSYAGQVVVGVDAAGSSNPALWAAAEIAGRHAIPLRMLSARAPFYRDSLWLDNVAGAQRFREEVTAELDAALGEVRGRFPELDASWNFYLDKPALVLIHATRTAELMVLGTRGHGGFPGLLLGSVSQAVLHHGVCPMMVVPKGVEV</sequence>
<protein>
    <submittedName>
        <fullName evidence="3">Universal stress protein</fullName>
    </submittedName>
</protein>
<dbReference type="InterPro" id="IPR006015">
    <property type="entry name" value="Universal_stress_UspA"/>
</dbReference>
<dbReference type="InterPro" id="IPR014729">
    <property type="entry name" value="Rossmann-like_a/b/a_fold"/>
</dbReference>
<evidence type="ECO:0000256" key="1">
    <source>
        <dbReference type="ARBA" id="ARBA00008791"/>
    </source>
</evidence>
<dbReference type="CDD" id="cd00293">
    <property type="entry name" value="USP-like"/>
    <property type="match status" value="1"/>
</dbReference>
<dbReference type="EMBL" id="CP093326">
    <property type="protein sequence ID" value="UNK45140.1"/>
    <property type="molecule type" value="Genomic_DNA"/>
</dbReference>
<reference evidence="3 4" key="1">
    <citation type="submission" date="2022-03" db="EMBL/GenBank/DDBJ databases">
        <title>Isotopic signatures of nitrous oxide derived from detoxification processes.</title>
        <authorList>
            <person name="Behrendt U."/>
            <person name="Buchen C."/>
            <person name="Well R."/>
            <person name="Ulrich A."/>
            <person name="Rohe L."/>
            <person name="Kolb S."/>
            <person name="Schloter M."/>
            <person name="Horn M.A."/>
            <person name="Augustin J."/>
        </authorList>
    </citation>
    <scope>NUCLEOTIDE SEQUENCE [LARGE SCALE GENOMIC DNA]</scope>
    <source>
        <strain evidence="3 4">S4-C24</strain>
    </source>
</reference>
<dbReference type="RefSeq" id="WP_241913418.1">
    <property type="nucleotide sequence ID" value="NZ_CP093326.1"/>
</dbReference>